<keyword evidence="1" id="KW-0472">Membrane</keyword>
<proteinExistence type="predicted"/>
<feature type="transmembrane region" description="Helical" evidence="1">
    <location>
        <begin position="69"/>
        <end position="93"/>
    </location>
</feature>
<dbReference type="AlphaFoldDB" id="A0A508WYD4"/>
<sequence length="247" mass="26337">MKREHSFLLGATGAIALGLSPDYAAALAYITSEFVPFEWAILTAICITSPLLPVALVAAHIFTGMRIHWLLASFLFGLIVLFGTLASLVWVAVTFVLSLSLAHGMTLTLGLASSLFLVSSVSSADARLWFGWVPIGLAGLSGLWSLLMAGLVVLSSIVIADGKPFCVAQASGNRVTGVAAVRGFALYATEATHGLTFEFHAVLVVEGSEQKYNWSYAKHRFVETGYPTSAMEKCTPVEGFWITAGLF</sequence>
<feature type="transmembrane region" description="Helical" evidence="1">
    <location>
        <begin position="99"/>
        <end position="118"/>
    </location>
</feature>
<gene>
    <name evidence="2" type="ORF">EMEDMD4_220096</name>
</gene>
<evidence type="ECO:0000313" key="2">
    <source>
        <dbReference type="EMBL" id="VTZ60978.1"/>
    </source>
</evidence>
<reference evidence="2" key="1">
    <citation type="submission" date="2019-06" db="EMBL/GenBank/DDBJ databases">
        <authorList>
            <person name="Le Quere A."/>
            <person name="Colella S."/>
        </authorList>
    </citation>
    <scope>NUCLEOTIDE SEQUENCE</scope>
    <source>
        <strain evidence="2">EmedicaeMD41</strain>
    </source>
</reference>
<feature type="transmembrane region" description="Helical" evidence="1">
    <location>
        <begin position="40"/>
        <end position="62"/>
    </location>
</feature>
<organism evidence="2">
    <name type="scientific">Sinorhizobium medicae</name>
    <dbReference type="NCBI Taxonomy" id="110321"/>
    <lineage>
        <taxon>Bacteria</taxon>
        <taxon>Pseudomonadati</taxon>
        <taxon>Pseudomonadota</taxon>
        <taxon>Alphaproteobacteria</taxon>
        <taxon>Hyphomicrobiales</taxon>
        <taxon>Rhizobiaceae</taxon>
        <taxon>Sinorhizobium/Ensifer group</taxon>
        <taxon>Sinorhizobium</taxon>
    </lineage>
</organism>
<dbReference type="EMBL" id="CABFNB010000087">
    <property type="protein sequence ID" value="VTZ60978.1"/>
    <property type="molecule type" value="Genomic_DNA"/>
</dbReference>
<accession>A0A508WYD4</accession>
<dbReference type="RefSeq" id="WP_018208170.1">
    <property type="nucleotide sequence ID" value="NZ_CABFNB010000087.1"/>
</dbReference>
<protein>
    <submittedName>
        <fullName evidence="2">Uncharacterized protein</fullName>
    </submittedName>
</protein>
<keyword evidence="1" id="KW-0812">Transmembrane</keyword>
<dbReference type="Proteomes" id="UP000507954">
    <property type="component" value="Unassembled WGS sequence"/>
</dbReference>
<name>A0A508WYD4_9HYPH</name>
<evidence type="ECO:0000256" key="1">
    <source>
        <dbReference type="SAM" id="Phobius"/>
    </source>
</evidence>
<keyword evidence="1" id="KW-1133">Transmembrane helix</keyword>
<feature type="transmembrane region" description="Helical" evidence="1">
    <location>
        <begin position="130"/>
        <end position="159"/>
    </location>
</feature>